<dbReference type="PANTHER" id="PTHR43199">
    <property type="entry name" value="GLUTATHIONE HYDROLASE"/>
    <property type="match status" value="1"/>
</dbReference>
<keyword evidence="7 11" id="KW-0012">Acyltransferase</keyword>
<evidence type="ECO:0000256" key="2">
    <source>
        <dbReference type="ARBA" id="ARBA00001089"/>
    </source>
</evidence>
<comment type="pathway">
    <text evidence="11">Sulfur metabolism; glutathione metabolism.</text>
</comment>
<evidence type="ECO:0000313" key="14">
    <source>
        <dbReference type="Proteomes" id="UP000199516"/>
    </source>
</evidence>
<dbReference type="AlphaFoldDB" id="A0A1I2BXQ7"/>
<keyword evidence="12" id="KW-0812">Transmembrane</keyword>
<evidence type="ECO:0000256" key="4">
    <source>
        <dbReference type="ARBA" id="ARBA00022679"/>
    </source>
</evidence>
<comment type="similarity">
    <text evidence="3 11">Belongs to the gamma-glutamyltransferase family.</text>
</comment>
<accession>A0A1I2BXQ7</accession>
<dbReference type="Gene3D" id="1.10.246.130">
    <property type="match status" value="1"/>
</dbReference>
<dbReference type="Gene3D" id="3.60.20.40">
    <property type="match status" value="1"/>
</dbReference>
<feature type="active site" description="Nucleophile" evidence="9">
    <location>
        <position position="358"/>
    </location>
</feature>
<keyword evidence="12" id="KW-0472">Membrane</keyword>
<comment type="catalytic activity">
    <reaction evidence="8 11">
        <text>an N-terminal (5-L-glutamyl)-[peptide] + an alpha-amino acid = 5-L-glutamyl amino acid + an N-terminal L-alpha-aminoacyl-[peptide]</text>
        <dbReference type="Rhea" id="RHEA:23904"/>
        <dbReference type="Rhea" id="RHEA-COMP:9780"/>
        <dbReference type="Rhea" id="RHEA-COMP:9795"/>
        <dbReference type="ChEBI" id="CHEBI:77644"/>
        <dbReference type="ChEBI" id="CHEBI:78597"/>
        <dbReference type="ChEBI" id="CHEBI:78599"/>
        <dbReference type="ChEBI" id="CHEBI:78608"/>
        <dbReference type="EC" id="2.3.2.2"/>
    </reaction>
</comment>
<evidence type="ECO:0000256" key="12">
    <source>
        <dbReference type="SAM" id="Phobius"/>
    </source>
</evidence>
<comment type="PTM">
    <text evidence="11">Cleaved by autocatalysis into a large and a small subunit.</text>
</comment>
<evidence type="ECO:0000256" key="7">
    <source>
        <dbReference type="ARBA" id="ARBA00023315"/>
    </source>
</evidence>
<protein>
    <recommendedName>
        <fullName evidence="11">Glutathione hydrolase proenzyme</fullName>
        <ecNumber evidence="11">2.3.2.2</ecNumber>
        <ecNumber evidence="11">3.4.19.13</ecNumber>
    </recommendedName>
    <component>
        <recommendedName>
            <fullName evidence="11">Glutathione hydrolase large chain</fullName>
        </recommendedName>
    </component>
    <component>
        <recommendedName>
            <fullName evidence="11">Glutathione hydrolase small chain</fullName>
        </recommendedName>
    </component>
</protein>
<dbReference type="EMBL" id="FONT01000002">
    <property type="protein sequence ID" value="SFE60712.1"/>
    <property type="molecule type" value="Genomic_DNA"/>
</dbReference>
<keyword evidence="4 11" id="KW-0808">Transferase</keyword>
<feature type="binding site" evidence="10">
    <location>
        <position position="439"/>
    </location>
    <ligand>
        <name>L-glutamate</name>
        <dbReference type="ChEBI" id="CHEBI:29985"/>
    </ligand>
</feature>
<keyword evidence="14" id="KW-1185">Reference proteome</keyword>
<organism evidence="13 14">
    <name type="scientific">Alteribacillus iranensis</name>
    <dbReference type="NCBI Taxonomy" id="930128"/>
    <lineage>
        <taxon>Bacteria</taxon>
        <taxon>Bacillati</taxon>
        <taxon>Bacillota</taxon>
        <taxon>Bacilli</taxon>
        <taxon>Bacillales</taxon>
        <taxon>Bacillaceae</taxon>
        <taxon>Alteribacillus</taxon>
    </lineage>
</organism>
<keyword evidence="12" id="KW-1133">Transmembrane helix</keyword>
<dbReference type="GO" id="GO:0103068">
    <property type="term" value="F:leukotriene C4 gamma-glutamyl transferase activity"/>
    <property type="evidence" value="ECO:0007669"/>
    <property type="project" value="UniProtKB-EC"/>
</dbReference>
<dbReference type="InterPro" id="IPR043137">
    <property type="entry name" value="GGT_ssub_C"/>
</dbReference>
<comment type="catalytic activity">
    <reaction evidence="1 11">
        <text>an S-substituted glutathione + H2O = an S-substituted L-cysteinylglycine + L-glutamate</text>
        <dbReference type="Rhea" id="RHEA:59468"/>
        <dbReference type="ChEBI" id="CHEBI:15377"/>
        <dbReference type="ChEBI" id="CHEBI:29985"/>
        <dbReference type="ChEBI" id="CHEBI:90779"/>
        <dbReference type="ChEBI" id="CHEBI:143103"/>
        <dbReference type="EC" id="3.4.19.13"/>
    </reaction>
</comment>
<dbReference type="OrthoDB" id="9781342at2"/>
<evidence type="ECO:0000256" key="9">
    <source>
        <dbReference type="PIRSR" id="PIRSR600101-1"/>
    </source>
</evidence>
<proteinExistence type="inferred from homology"/>
<evidence type="ECO:0000256" key="10">
    <source>
        <dbReference type="PIRSR" id="PIRSR600101-2"/>
    </source>
</evidence>
<keyword evidence="11" id="KW-0317">Glutathione biosynthesis</keyword>
<dbReference type="InterPro" id="IPR029055">
    <property type="entry name" value="Ntn_hydrolases_N"/>
</dbReference>
<dbReference type="UniPathway" id="UPA00204"/>
<dbReference type="RefSeq" id="WP_091659283.1">
    <property type="nucleotide sequence ID" value="NZ_FONT01000002.1"/>
</dbReference>
<dbReference type="STRING" id="930128.SAMN05192532_102560"/>
<dbReference type="EC" id="2.3.2.2" evidence="11"/>
<dbReference type="GO" id="GO:0006750">
    <property type="term" value="P:glutathione biosynthetic process"/>
    <property type="evidence" value="ECO:0007669"/>
    <property type="project" value="UniProtKB-KW"/>
</dbReference>
<dbReference type="NCBIfam" id="TIGR00066">
    <property type="entry name" value="g_glut_trans"/>
    <property type="match status" value="1"/>
</dbReference>
<evidence type="ECO:0000313" key="13">
    <source>
        <dbReference type="EMBL" id="SFE60712.1"/>
    </source>
</evidence>
<evidence type="ECO:0000256" key="3">
    <source>
        <dbReference type="ARBA" id="ARBA00009381"/>
    </source>
</evidence>
<dbReference type="PANTHER" id="PTHR43199:SF1">
    <property type="entry name" value="GLUTATHIONE HYDROLASE PROENZYME"/>
    <property type="match status" value="1"/>
</dbReference>
<evidence type="ECO:0000256" key="8">
    <source>
        <dbReference type="ARBA" id="ARBA00047417"/>
    </source>
</evidence>
<dbReference type="SUPFAM" id="SSF56235">
    <property type="entry name" value="N-terminal nucleophile aminohydrolases (Ntn hydrolases)"/>
    <property type="match status" value="1"/>
</dbReference>
<evidence type="ECO:0000256" key="5">
    <source>
        <dbReference type="ARBA" id="ARBA00022801"/>
    </source>
</evidence>
<comment type="subunit">
    <text evidence="11">This enzyme consists of two polypeptide chains, which are synthesized in precursor form from a single polypeptide.</text>
</comment>
<dbReference type="Pfam" id="PF01019">
    <property type="entry name" value="G_glu_transpept"/>
    <property type="match status" value="1"/>
</dbReference>
<dbReference type="GO" id="GO:0006751">
    <property type="term" value="P:glutathione catabolic process"/>
    <property type="evidence" value="ECO:0007669"/>
    <property type="project" value="UniProtKB-UniRule"/>
</dbReference>
<reference evidence="13 14" key="1">
    <citation type="submission" date="2016-10" db="EMBL/GenBank/DDBJ databases">
        <authorList>
            <person name="de Groot N.N."/>
        </authorList>
    </citation>
    <scope>NUCLEOTIDE SEQUENCE [LARGE SCALE GENOMIC DNA]</scope>
    <source>
        <strain evidence="13 14">DSM 23995</strain>
    </source>
</reference>
<evidence type="ECO:0000256" key="6">
    <source>
        <dbReference type="ARBA" id="ARBA00023145"/>
    </source>
</evidence>
<feature type="binding site" evidence="10">
    <location>
        <position position="105"/>
    </location>
    <ligand>
        <name>L-glutamate</name>
        <dbReference type="ChEBI" id="CHEBI:29985"/>
    </ligand>
</feature>
<dbReference type="InterPro" id="IPR000101">
    <property type="entry name" value="GGT_peptidase"/>
</dbReference>
<keyword evidence="6 11" id="KW-0865">Zymogen</keyword>
<name>A0A1I2BXQ7_9BACI</name>
<evidence type="ECO:0000256" key="11">
    <source>
        <dbReference type="RuleBase" id="RU368036"/>
    </source>
</evidence>
<dbReference type="GO" id="GO:0036374">
    <property type="term" value="F:glutathione hydrolase activity"/>
    <property type="evidence" value="ECO:0007669"/>
    <property type="project" value="UniProtKB-UniRule"/>
</dbReference>
<evidence type="ECO:0000256" key="1">
    <source>
        <dbReference type="ARBA" id="ARBA00001049"/>
    </source>
</evidence>
<sequence length="542" mass="59475">MIKHLTRTNMLTVILIIAALIVIFIVFHMFTKDKSVSDDYGVSAAHPLAVEVGMNVLEEGGNAVDAAVAVSYALSVVEPAGSGLGGGGAMVIASPHKEPVAYDYREVMPSTGELPEDNIGVPGFVKGMEEVHSDFGQMDREALIQPAIELAKNGISADQVLTERLESEESKLAVEELSPFFPKGEVIQPGEKVIQKELVDTLKIIQEEGASAFYEGELGKSIVDAVEGLSMEDFNNYSVQKHDAVHGELGGYNVYSAPPPLGGLTLIEMLQTAEAMDIEKARETPADFIHVLSEIATVSYQDRLRYIADMNFTNVPIQQLSSKEYAQEKGSAILFNQLSKVNMKNDDSEAGEDDHSDTTHFVIYDSDGMMVSVTNSLSHFFGSGQYVRGMFLNNQLKNFSKNPSSPNVAEAGKRPRSFMAPTILTKDEKPALGIGSPGGKRIPMVMAQVILRHLVFGESMQTAINQPRFYIEEGEIDIEEDFSDDIKEELTSRGYDWNSREAGSFFGGIQSLYVDHKNNRLTGGADLRRNGTWNAKSRRERE</sequence>
<comment type="catalytic activity">
    <reaction evidence="2 11">
        <text>glutathione + H2O = L-cysteinylglycine + L-glutamate</text>
        <dbReference type="Rhea" id="RHEA:28807"/>
        <dbReference type="ChEBI" id="CHEBI:15377"/>
        <dbReference type="ChEBI" id="CHEBI:29985"/>
        <dbReference type="ChEBI" id="CHEBI:57925"/>
        <dbReference type="ChEBI" id="CHEBI:61694"/>
        <dbReference type="EC" id="3.4.19.13"/>
    </reaction>
</comment>
<keyword evidence="5 11" id="KW-0378">Hydrolase</keyword>
<dbReference type="InterPro" id="IPR051792">
    <property type="entry name" value="GGT_bact"/>
</dbReference>
<dbReference type="Proteomes" id="UP000199516">
    <property type="component" value="Unassembled WGS sequence"/>
</dbReference>
<dbReference type="InterPro" id="IPR043138">
    <property type="entry name" value="GGT_lsub"/>
</dbReference>
<gene>
    <name evidence="13" type="ORF">SAMN05192532_102560</name>
</gene>
<feature type="transmembrane region" description="Helical" evidence="12">
    <location>
        <begin position="12"/>
        <end position="30"/>
    </location>
</feature>
<dbReference type="PRINTS" id="PR01210">
    <property type="entry name" value="GGTRANSPTASE"/>
</dbReference>
<dbReference type="EC" id="3.4.19.13" evidence="11"/>